<evidence type="ECO:0000256" key="1">
    <source>
        <dbReference type="ARBA" id="ARBA00006484"/>
    </source>
</evidence>
<dbReference type="InterPro" id="IPR002347">
    <property type="entry name" value="SDR_fam"/>
</dbReference>
<accession>A0AAD7NFK0</accession>
<dbReference type="SUPFAM" id="SSF51735">
    <property type="entry name" value="NAD(P)-binding Rossmann-fold domains"/>
    <property type="match status" value="1"/>
</dbReference>
<evidence type="ECO:0000256" key="3">
    <source>
        <dbReference type="ARBA" id="ARBA00023002"/>
    </source>
</evidence>
<dbReference type="InterPro" id="IPR036291">
    <property type="entry name" value="NAD(P)-bd_dom_sf"/>
</dbReference>
<sequence>MPVFDTTRFLPGPRKIAAAEEALAGFASSVHASSAVVPVQLDITDETSIRNAYAFISSYLTERNILGLDRRGFFPIVQRNVRGQCLRHNCRDRSYAPLIKNGGAILNISSGGSMANIVKYSQIITNAGGYNAAYSSSKSALNNLTINRAIEEEEKGSGIRVVSICPGWNKMKKNNYRGMVYPEEGCKVMVQAILEKEGSWRRHRMCLHPEYDYFHGVPRITRAWVGSCKIAAAEEARTKFASEIHASSSVVPVQLDITDAASIKNAHTFIASYLRIRTALASTFWSTSLNATNMTGYSEVDTDPKNRCKVVKEALAKEGKSAVYLHKDGEYLPLVNGTIERYDLDESTFDVRLGARHK</sequence>
<proteinExistence type="inferred from homology"/>
<reference evidence="4" key="1">
    <citation type="submission" date="2023-03" db="EMBL/GenBank/DDBJ databases">
        <title>Massive genome expansion in bonnet fungi (Mycena s.s.) driven by repeated elements and novel gene families across ecological guilds.</title>
        <authorList>
            <consortium name="Lawrence Berkeley National Laboratory"/>
            <person name="Harder C.B."/>
            <person name="Miyauchi S."/>
            <person name="Viragh M."/>
            <person name="Kuo A."/>
            <person name="Thoen E."/>
            <person name="Andreopoulos B."/>
            <person name="Lu D."/>
            <person name="Skrede I."/>
            <person name="Drula E."/>
            <person name="Henrissat B."/>
            <person name="Morin E."/>
            <person name="Kohler A."/>
            <person name="Barry K."/>
            <person name="LaButti K."/>
            <person name="Morin E."/>
            <person name="Salamov A."/>
            <person name="Lipzen A."/>
            <person name="Mereny Z."/>
            <person name="Hegedus B."/>
            <person name="Baldrian P."/>
            <person name="Stursova M."/>
            <person name="Weitz H."/>
            <person name="Taylor A."/>
            <person name="Grigoriev I.V."/>
            <person name="Nagy L.G."/>
            <person name="Martin F."/>
            <person name="Kauserud H."/>
        </authorList>
    </citation>
    <scope>NUCLEOTIDE SEQUENCE</scope>
    <source>
        <strain evidence="4">CBHHK188m</strain>
    </source>
</reference>
<name>A0AAD7NFK0_9AGAR</name>
<dbReference type="PANTHER" id="PTHR43544">
    <property type="entry name" value="SHORT-CHAIN DEHYDROGENASE/REDUCTASE"/>
    <property type="match status" value="1"/>
</dbReference>
<dbReference type="Pfam" id="PF00106">
    <property type="entry name" value="adh_short"/>
    <property type="match status" value="1"/>
</dbReference>
<dbReference type="PANTHER" id="PTHR43544:SF7">
    <property type="entry name" value="NADB-LER2"/>
    <property type="match status" value="1"/>
</dbReference>
<comment type="caution">
    <text evidence="4">The sequence shown here is derived from an EMBL/GenBank/DDBJ whole genome shotgun (WGS) entry which is preliminary data.</text>
</comment>
<dbReference type="GO" id="GO:0005737">
    <property type="term" value="C:cytoplasm"/>
    <property type="evidence" value="ECO:0007669"/>
    <property type="project" value="TreeGrafter"/>
</dbReference>
<organism evidence="4 5">
    <name type="scientific">Mycena maculata</name>
    <dbReference type="NCBI Taxonomy" id="230809"/>
    <lineage>
        <taxon>Eukaryota</taxon>
        <taxon>Fungi</taxon>
        <taxon>Dikarya</taxon>
        <taxon>Basidiomycota</taxon>
        <taxon>Agaricomycotina</taxon>
        <taxon>Agaricomycetes</taxon>
        <taxon>Agaricomycetidae</taxon>
        <taxon>Agaricales</taxon>
        <taxon>Marasmiineae</taxon>
        <taxon>Mycenaceae</taxon>
        <taxon>Mycena</taxon>
    </lineage>
</organism>
<dbReference type="Gene3D" id="3.40.50.720">
    <property type="entry name" value="NAD(P)-binding Rossmann-like Domain"/>
    <property type="match status" value="1"/>
</dbReference>
<evidence type="ECO:0000256" key="2">
    <source>
        <dbReference type="ARBA" id="ARBA00022857"/>
    </source>
</evidence>
<dbReference type="EMBL" id="JARJLG010000056">
    <property type="protein sequence ID" value="KAJ7758127.1"/>
    <property type="molecule type" value="Genomic_DNA"/>
</dbReference>
<gene>
    <name evidence="4" type="ORF">DFH07DRAFT_772597</name>
</gene>
<evidence type="ECO:0000313" key="5">
    <source>
        <dbReference type="Proteomes" id="UP001215280"/>
    </source>
</evidence>
<dbReference type="Proteomes" id="UP001215280">
    <property type="component" value="Unassembled WGS sequence"/>
</dbReference>
<keyword evidence="5" id="KW-1185">Reference proteome</keyword>
<keyword evidence="3" id="KW-0560">Oxidoreductase</keyword>
<protein>
    <submittedName>
        <fullName evidence="4">Uncharacterized protein</fullName>
    </submittedName>
</protein>
<dbReference type="PRINTS" id="PR00081">
    <property type="entry name" value="GDHRDH"/>
</dbReference>
<keyword evidence="2" id="KW-0521">NADP</keyword>
<comment type="similarity">
    <text evidence="1">Belongs to the short-chain dehydrogenases/reductases (SDR) family.</text>
</comment>
<dbReference type="GO" id="GO:0016491">
    <property type="term" value="F:oxidoreductase activity"/>
    <property type="evidence" value="ECO:0007669"/>
    <property type="project" value="UniProtKB-KW"/>
</dbReference>
<dbReference type="AlphaFoldDB" id="A0AAD7NFK0"/>
<evidence type="ECO:0000313" key="4">
    <source>
        <dbReference type="EMBL" id="KAJ7758127.1"/>
    </source>
</evidence>
<dbReference type="InterPro" id="IPR051468">
    <property type="entry name" value="Fungal_SecMetab_SDRs"/>
</dbReference>